<evidence type="ECO:0000259" key="8">
    <source>
        <dbReference type="Pfam" id="PF02397"/>
    </source>
</evidence>
<evidence type="ECO:0000256" key="1">
    <source>
        <dbReference type="ARBA" id="ARBA00004141"/>
    </source>
</evidence>
<comment type="similarity">
    <text evidence="2">Belongs to the bacterial sugar transferase family.</text>
</comment>
<evidence type="ECO:0000256" key="2">
    <source>
        <dbReference type="ARBA" id="ARBA00006464"/>
    </source>
</evidence>
<evidence type="ECO:0000313" key="10">
    <source>
        <dbReference type="Proteomes" id="UP000228689"/>
    </source>
</evidence>
<dbReference type="InterPro" id="IPR003362">
    <property type="entry name" value="Bact_transf"/>
</dbReference>
<keyword evidence="3" id="KW-0808">Transferase</keyword>
<name>A0A2M7RD68_9BACT</name>
<evidence type="ECO:0000256" key="7">
    <source>
        <dbReference type="SAM" id="Phobius"/>
    </source>
</evidence>
<dbReference type="PANTHER" id="PTHR30576">
    <property type="entry name" value="COLANIC BIOSYNTHESIS UDP-GLUCOSE LIPID CARRIER TRANSFERASE"/>
    <property type="match status" value="1"/>
</dbReference>
<comment type="caution">
    <text evidence="9">The sequence shown here is derived from an EMBL/GenBank/DDBJ whole genome shotgun (WGS) entry which is preliminary data.</text>
</comment>
<keyword evidence="5 7" id="KW-1133">Transmembrane helix</keyword>
<dbReference type="AlphaFoldDB" id="A0A2M7RD68"/>
<evidence type="ECO:0000256" key="4">
    <source>
        <dbReference type="ARBA" id="ARBA00022692"/>
    </source>
</evidence>
<evidence type="ECO:0000256" key="3">
    <source>
        <dbReference type="ARBA" id="ARBA00022679"/>
    </source>
</evidence>
<dbReference type="PANTHER" id="PTHR30576:SF10">
    <property type="entry name" value="SLL5057 PROTEIN"/>
    <property type="match status" value="1"/>
</dbReference>
<feature type="transmembrane region" description="Helical" evidence="7">
    <location>
        <begin position="115"/>
        <end position="135"/>
    </location>
</feature>
<dbReference type="InterPro" id="IPR017475">
    <property type="entry name" value="EPS_sugar_tfrase"/>
</dbReference>
<dbReference type="NCBIfam" id="TIGR03025">
    <property type="entry name" value="EPS_sugtrans"/>
    <property type="match status" value="1"/>
</dbReference>
<dbReference type="Pfam" id="PF13727">
    <property type="entry name" value="CoA_binding_3"/>
    <property type="match status" value="1"/>
</dbReference>
<feature type="transmembrane region" description="Helical" evidence="7">
    <location>
        <begin position="51"/>
        <end position="73"/>
    </location>
</feature>
<evidence type="ECO:0000256" key="5">
    <source>
        <dbReference type="ARBA" id="ARBA00022989"/>
    </source>
</evidence>
<gene>
    <name evidence="9" type="ORF">COY67_02535</name>
</gene>
<dbReference type="Pfam" id="PF02397">
    <property type="entry name" value="Bac_transf"/>
    <property type="match status" value="1"/>
</dbReference>
<organism evidence="9 10">
    <name type="scientific">Candidatus Komeilibacteria bacterium CG_4_10_14_0_8_um_filter_37_78</name>
    <dbReference type="NCBI Taxonomy" id="1974471"/>
    <lineage>
        <taxon>Bacteria</taxon>
        <taxon>Candidatus Komeiliibacteriota</taxon>
    </lineage>
</organism>
<keyword evidence="6 7" id="KW-0472">Membrane</keyword>
<feature type="transmembrane region" description="Helical" evidence="7">
    <location>
        <begin position="85"/>
        <end position="103"/>
    </location>
</feature>
<keyword evidence="4 7" id="KW-0812">Transmembrane</keyword>
<comment type="subcellular location">
    <subcellularLocation>
        <location evidence="1">Membrane</location>
        <topology evidence="1">Multi-pass membrane protein</topology>
    </subcellularLocation>
</comment>
<dbReference type="GO" id="GO:0016020">
    <property type="term" value="C:membrane"/>
    <property type="evidence" value="ECO:0007669"/>
    <property type="project" value="UniProtKB-SubCell"/>
</dbReference>
<reference evidence="10" key="1">
    <citation type="submission" date="2017-09" db="EMBL/GenBank/DDBJ databases">
        <title>Depth-based differentiation of microbial function through sediment-hosted aquifers and enrichment of novel symbionts in the deep terrestrial subsurface.</title>
        <authorList>
            <person name="Probst A.J."/>
            <person name="Ladd B."/>
            <person name="Jarett J.K."/>
            <person name="Geller-Mcgrath D.E."/>
            <person name="Sieber C.M.K."/>
            <person name="Emerson J.B."/>
            <person name="Anantharaman K."/>
            <person name="Thomas B.C."/>
            <person name="Malmstrom R."/>
            <person name="Stieglmeier M."/>
            <person name="Klingl A."/>
            <person name="Woyke T."/>
            <person name="Ryan C.M."/>
            <person name="Banfield J.F."/>
        </authorList>
    </citation>
    <scope>NUCLEOTIDE SEQUENCE [LARGE SCALE GENOMIC DNA]</scope>
</reference>
<evidence type="ECO:0000256" key="6">
    <source>
        <dbReference type="ARBA" id="ARBA00023136"/>
    </source>
</evidence>
<protein>
    <recommendedName>
        <fullName evidence="8">Bacterial sugar transferase domain-containing protein</fullName>
    </recommendedName>
</protein>
<proteinExistence type="inferred from homology"/>
<dbReference type="EMBL" id="PFMC01000063">
    <property type="protein sequence ID" value="PIY94501.1"/>
    <property type="molecule type" value="Genomic_DNA"/>
</dbReference>
<dbReference type="GO" id="GO:0016780">
    <property type="term" value="F:phosphotransferase activity, for other substituted phosphate groups"/>
    <property type="evidence" value="ECO:0007669"/>
    <property type="project" value="TreeGrafter"/>
</dbReference>
<sequence>MKKFELISNAILVPLDYLVLLAAAITSYFLRFESFVTDIRPVIFNMSLAEFINIAYLILLAWILIFALSGLYSFSRRTLWQEIRLVFFGCSTATMIIILAFFFDAQLFSSRFIILAVWALSIIFVVVERLIVYLIKKLFYQHGYGVKRVVIIGQDNNTLNLIAEFKKHPSYGFRVIEHLNKFTDKESNYLDQLRSKLIINVVIQADIALPQDQKEALFNYCQQHQLGFKYIASLLETKLSNFDISTLSGVPVVEIRHTRLQGWGRIGKRTYDLILSIVGCLVMIPITLIVGLIIKLDSPGPIFVKLKRIGYRGEVFSLYKFRSMVDRADSMKKQIIAHNERQDGPLFKMKNDPRITRVGKVLRQTSIDELPQLFNVLFGTMSMVGPRPHEPEEVAQYQRHHLKLFNIKPGITGMAQVSGRSNLLFEEEVRLDTYYLENWSFWLDIQIILKTFVVVVLGKDVA</sequence>
<feature type="domain" description="Bacterial sugar transferase" evidence="8">
    <location>
        <begin position="268"/>
        <end position="456"/>
    </location>
</feature>
<dbReference type="Proteomes" id="UP000228689">
    <property type="component" value="Unassembled WGS sequence"/>
</dbReference>
<evidence type="ECO:0000313" key="9">
    <source>
        <dbReference type="EMBL" id="PIY94501.1"/>
    </source>
</evidence>
<feature type="transmembrane region" description="Helical" evidence="7">
    <location>
        <begin position="273"/>
        <end position="294"/>
    </location>
</feature>
<accession>A0A2M7RD68</accession>
<feature type="transmembrane region" description="Helical" evidence="7">
    <location>
        <begin position="12"/>
        <end position="31"/>
    </location>
</feature>